<dbReference type="Proteomes" id="UP000249061">
    <property type="component" value="Unassembled WGS sequence"/>
</dbReference>
<evidence type="ECO:0000313" key="3">
    <source>
        <dbReference type="Proteomes" id="UP000249061"/>
    </source>
</evidence>
<protein>
    <recommendedName>
        <fullName evidence="1">DUF6630 domain-containing protein</fullName>
    </recommendedName>
</protein>
<name>A0A2W5SHN8_9BACT</name>
<organism evidence="2 3">
    <name type="scientific">Archangium gephyra</name>
    <dbReference type="NCBI Taxonomy" id="48"/>
    <lineage>
        <taxon>Bacteria</taxon>
        <taxon>Pseudomonadati</taxon>
        <taxon>Myxococcota</taxon>
        <taxon>Myxococcia</taxon>
        <taxon>Myxococcales</taxon>
        <taxon>Cystobacterineae</taxon>
        <taxon>Archangiaceae</taxon>
        <taxon>Archangium</taxon>
    </lineage>
</organism>
<comment type="caution">
    <text evidence="2">The sequence shown here is derived from an EMBL/GenBank/DDBJ whole genome shotgun (WGS) entry which is preliminary data.</text>
</comment>
<dbReference type="InterPro" id="IPR046582">
    <property type="entry name" value="DUF6630"/>
</dbReference>
<reference evidence="2 3" key="1">
    <citation type="submission" date="2017-08" db="EMBL/GenBank/DDBJ databases">
        <title>Infants hospitalized years apart are colonized by the same room-sourced microbial strains.</title>
        <authorList>
            <person name="Brooks B."/>
            <person name="Olm M.R."/>
            <person name="Firek B.A."/>
            <person name="Baker R."/>
            <person name="Thomas B.C."/>
            <person name="Morowitz M.J."/>
            <person name="Banfield J.F."/>
        </authorList>
    </citation>
    <scope>NUCLEOTIDE SEQUENCE [LARGE SCALE GENOMIC DNA]</scope>
    <source>
        <strain evidence="2">S2_003_000_R2_14</strain>
    </source>
</reference>
<dbReference type="EMBL" id="QFQP01000175">
    <property type="protein sequence ID" value="PZR02629.1"/>
    <property type="molecule type" value="Genomic_DNA"/>
</dbReference>
<feature type="non-terminal residue" evidence="2">
    <location>
        <position position="119"/>
    </location>
</feature>
<sequence length="119" mass="13678">MTLPDDFDPDDNFRHAFDDEDDMDLDDTEALVWNLLVLINPGDEETALRQFAAYRDATGEEAAEPDQVLWTLKDAIDWTSGFYVDWKDTESFIDCINQLAARYALEIDWGGDTSDEEFL</sequence>
<gene>
    <name evidence="2" type="ORF">DI536_36825</name>
</gene>
<dbReference type="Pfam" id="PF20335">
    <property type="entry name" value="DUF6630"/>
    <property type="match status" value="1"/>
</dbReference>
<proteinExistence type="predicted"/>
<evidence type="ECO:0000259" key="1">
    <source>
        <dbReference type="Pfam" id="PF20335"/>
    </source>
</evidence>
<feature type="domain" description="DUF6630" evidence="1">
    <location>
        <begin position="32"/>
        <end position="118"/>
    </location>
</feature>
<accession>A0A2W5SHN8</accession>
<evidence type="ECO:0000313" key="2">
    <source>
        <dbReference type="EMBL" id="PZR02629.1"/>
    </source>
</evidence>
<dbReference type="AlphaFoldDB" id="A0A2W5SHN8"/>